<dbReference type="NCBIfam" id="TIGR01845">
    <property type="entry name" value="outer_NodT"/>
    <property type="match status" value="1"/>
</dbReference>
<feature type="region of interest" description="Disordered" evidence="4">
    <location>
        <begin position="519"/>
        <end position="558"/>
    </location>
</feature>
<dbReference type="Proteomes" id="UP000184693">
    <property type="component" value="Unassembled WGS sequence"/>
</dbReference>
<dbReference type="GO" id="GO:0005886">
    <property type="term" value="C:plasma membrane"/>
    <property type="evidence" value="ECO:0007669"/>
    <property type="project" value="UniProtKB-SubCell"/>
</dbReference>
<dbReference type="RefSeq" id="WP_074265698.1">
    <property type="nucleotide sequence ID" value="NZ_FSRM01000001.1"/>
</dbReference>
<evidence type="ECO:0000313" key="5">
    <source>
        <dbReference type="EMBL" id="SIO26207.1"/>
    </source>
</evidence>
<dbReference type="AlphaFoldDB" id="A0A1N6I2F8"/>
<keyword evidence="2" id="KW-0449">Lipoprotein</keyword>
<organism evidence="5 6">
    <name type="scientific">Paraburkholderia phenazinium</name>
    <dbReference type="NCBI Taxonomy" id="60549"/>
    <lineage>
        <taxon>Bacteria</taxon>
        <taxon>Pseudomonadati</taxon>
        <taxon>Pseudomonadota</taxon>
        <taxon>Betaproteobacteria</taxon>
        <taxon>Burkholderiales</taxon>
        <taxon>Burkholderiaceae</taxon>
        <taxon>Paraburkholderia</taxon>
    </lineage>
</organism>
<name>A0A1N6I2F8_9BURK</name>
<dbReference type="OrthoDB" id="9770517at2"/>
<comment type="similarity">
    <text evidence="1 2">Belongs to the outer membrane factor (OMF) (TC 1.B.17) family.</text>
</comment>
<protein>
    <submittedName>
        <fullName evidence="5">Outer membrane protein, multidrug efflux system</fullName>
    </submittedName>
</protein>
<dbReference type="GO" id="GO:0015562">
    <property type="term" value="F:efflux transmembrane transporter activity"/>
    <property type="evidence" value="ECO:0007669"/>
    <property type="project" value="InterPro"/>
</dbReference>
<sequence length="558" mass="59378">MHKSCLSMICLSLLTACSFEPTYERPAAPVAGTYPNGPEYQSGSSGQNGGNGAGPAADIGWRDFFADPRLQRLISIALQNNRDLRIATLNVEDLRAKYQIQRSTLFPTVDALANSTTLHQPGALQYAGEPSTIYSVGVGVTSYELDFFGRVRSLKDQALQQYFSTEQARTSAQITLVAEVANAYLTWEANQELVALAQATLKSQKEGYDMMTRRVEGRAASQLDLERAQTQVETADTALDEYRRQAAKSENELTLLIGRPIPNDLPPARPLEAQGILADLPAGLPSDLLERRPDIIAAEDQLKGANANIGAARAAFFPRITLTGTFGVQSTSLAGLFSSGLAWSFAPQVTLPIFDAGSNKANLASANVEKNIYVAQYEKTIQTAFREVSDGLVGRTTLDSEARKEQTLVDTTSKSYDLSMMRYRAGVGDYFDALDTQRSLFAAQQTLVEVRLARLTNLVTLYKALGGGWTETTAQAAQPAPVAAVAPAVAPRAAPAAAPRVAAAAAAAPTVVTTPSAAPATASTAAPAPPVVVASPAPQPAPSETQHRMFAPIQSSSN</sequence>
<dbReference type="Gene3D" id="2.20.200.10">
    <property type="entry name" value="Outer membrane efflux proteins (OEP)"/>
    <property type="match status" value="1"/>
</dbReference>
<gene>
    <name evidence="5" type="ORF">SAMN05444168_3897</name>
</gene>
<reference evidence="5 6" key="1">
    <citation type="submission" date="2016-11" db="EMBL/GenBank/DDBJ databases">
        <authorList>
            <person name="Jaros S."/>
            <person name="Januszkiewicz K."/>
            <person name="Wedrychowicz H."/>
        </authorList>
    </citation>
    <scope>NUCLEOTIDE SEQUENCE [LARGE SCALE GENOMIC DNA]</scope>
    <source>
        <strain evidence="5 6">GAS86</strain>
    </source>
</reference>
<accession>A0A1N6I2F8</accession>
<dbReference type="PANTHER" id="PTHR30203:SF32">
    <property type="entry name" value="CATION EFFLUX SYSTEM PROTEIN CUSC"/>
    <property type="match status" value="1"/>
</dbReference>
<keyword evidence="3" id="KW-0175">Coiled coil</keyword>
<keyword evidence="2" id="KW-1134">Transmembrane beta strand</keyword>
<feature type="region of interest" description="Disordered" evidence="4">
    <location>
        <begin position="34"/>
        <end position="53"/>
    </location>
</feature>
<evidence type="ECO:0000256" key="3">
    <source>
        <dbReference type="SAM" id="Coils"/>
    </source>
</evidence>
<keyword evidence="2" id="KW-0472">Membrane</keyword>
<keyword evidence="2" id="KW-0812">Transmembrane</keyword>
<evidence type="ECO:0000256" key="1">
    <source>
        <dbReference type="ARBA" id="ARBA00007613"/>
    </source>
</evidence>
<comment type="subcellular location">
    <subcellularLocation>
        <location evidence="2">Cell membrane</location>
        <topology evidence="2">Lipid-anchor</topology>
    </subcellularLocation>
</comment>
<keyword evidence="2" id="KW-0564">Palmitate</keyword>
<evidence type="ECO:0000313" key="6">
    <source>
        <dbReference type="Proteomes" id="UP000184693"/>
    </source>
</evidence>
<dbReference type="InterPro" id="IPR003423">
    <property type="entry name" value="OMP_efflux"/>
</dbReference>
<feature type="coiled-coil region" evidence="3">
    <location>
        <begin position="225"/>
        <end position="259"/>
    </location>
</feature>
<dbReference type="SUPFAM" id="SSF56954">
    <property type="entry name" value="Outer membrane efflux proteins (OEP)"/>
    <property type="match status" value="1"/>
</dbReference>
<dbReference type="EMBL" id="FSRM01000001">
    <property type="protein sequence ID" value="SIO26207.1"/>
    <property type="molecule type" value="Genomic_DNA"/>
</dbReference>
<proteinExistence type="inferred from homology"/>
<dbReference type="PROSITE" id="PS51257">
    <property type="entry name" value="PROKAR_LIPOPROTEIN"/>
    <property type="match status" value="1"/>
</dbReference>
<evidence type="ECO:0000256" key="4">
    <source>
        <dbReference type="SAM" id="MobiDB-lite"/>
    </source>
</evidence>
<dbReference type="InterPro" id="IPR010131">
    <property type="entry name" value="MdtP/NodT-like"/>
</dbReference>
<dbReference type="PANTHER" id="PTHR30203">
    <property type="entry name" value="OUTER MEMBRANE CATION EFFLUX PROTEIN"/>
    <property type="match status" value="1"/>
</dbReference>
<dbReference type="Pfam" id="PF02321">
    <property type="entry name" value="OEP"/>
    <property type="match status" value="2"/>
</dbReference>
<feature type="compositionally biased region" description="Low complexity" evidence="4">
    <location>
        <begin position="519"/>
        <end position="536"/>
    </location>
</feature>
<evidence type="ECO:0000256" key="2">
    <source>
        <dbReference type="RuleBase" id="RU362097"/>
    </source>
</evidence>
<dbReference type="Gene3D" id="1.20.1600.10">
    <property type="entry name" value="Outer membrane efflux proteins (OEP)"/>
    <property type="match status" value="1"/>
</dbReference>